<keyword evidence="6 10" id="KW-0554">One-carbon metabolism</keyword>
<comment type="similarity">
    <text evidence="2 10">Belongs to the MCH family.</text>
</comment>
<dbReference type="EC" id="3.5.4.27" evidence="3 10"/>
<evidence type="ECO:0000256" key="2">
    <source>
        <dbReference type="ARBA" id="ARBA00006902"/>
    </source>
</evidence>
<evidence type="ECO:0000256" key="9">
    <source>
        <dbReference type="ARBA" id="ARBA00048684"/>
    </source>
</evidence>
<dbReference type="GO" id="GO:0018759">
    <property type="term" value="F:methenyltetrahydromethanopterin cyclohydrolase activity"/>
    <property type="evidence" value="ECO:0007669"/>
    <property type="project" value="UniProtKB-UniRule"/>
</dbReference>
<dbReference type="Pfam" id="PF02289">
    <property type="entry name" value="MCH"/>
    <property type="match status" value="1"/>
</dbReference>
<evidence type="ECO:0000256" key="4">
    <source>
        <dbReference type="ARBA" id="ARBA00020597"/>
    </source>
</evidence>
<reference evidence="12" key="1">
    <citation type="submission" date="2016-10" db="EMBL/GenBank/DDBJ databases">
        <authorList>
            <person name="Varghese N."/>
            <person name="Submissions S."/>
        </authorList>
    </citation>
    <scope>NUCLEOTIDE SEQUENCE [LARGE SCALE GENOMIC DNA]</scope>
    <source>
        <strain evidence="12">DC30,IBRC 10041,KCTC 4046</strain>
    </source>
</reference>
<dbReference type="InterPro" id="IPR003209">
    <property type="entry name" value="METHMP_CycHdrlase"/>
</dbReference>
<comment type="catalytic activity">
    <reaction evidence="9 10">
        <text>5,10-methenyl-5,6,7,8-tetrahydromethanopterin + H2O = N(5)-formyl-5,6,7,8-tetrahydromethanopterin + H(+)</text>
        <dbReference type="Rhea" id="RHEA:19053"/>
        <dbReference type="ChEBI" id="CHEBI:15377"/>
        <dbReference type="ChEBI" id="CHEBI:15378"/>
        <dbReference type="ChEBI" id="CHEBI:58018"/>
        <dbReference type="ChEBI" id="CHEBI:58337"/>
        <dbReference type="EC" id="3.5.4.27"/>
    </reaction>
</comment>
<keyword evidence="12" id="KW-1185">Reference proteome</keyword>
<dbReference type="AlphaFoldDB" id="A0A1H3KS86"/>
<protein>
    <recommendedName>
        <fullName evidence="4 10">Methenyltetrahydromethanopterin cyclohydrolase</fullName>
        <ecNumber evidence="3 10">3.5.4.27</ecNumber>
    </recommendedName>
    <alternativeName>
        <fullName evidence="8 10">Methenyl-H4MPT cyclohydrolase</fullName>
    </alternativeName>
</protein>
<gene>
    <name evidence="10" type="primary">mch</name>
    <name evidence="11" type="ORF">SAMN05216564_106135</name>
</gene>
<evidence type="ECO:0000256" key="8">
    <source>
        <dbReference type="ARBA" id="ARBA00030468"/>
    </source>
</evidence>
<evidence type="ECO:0000256" key="6">
    <source>
        <dbReference type="ARBA" id="ARBA00022563"/>
    </source>
</evidence>
<evidence type="ECO:0000256" key="10">
    <source>
        <dbReference type="HAMAP-Rule" id="MF_00486"/>
    </source>
</evidence>
<dbReference type="GO" id="GO:0005737">
    <property type="term" value="C:cytoplasm"/>
    <property type="evidence" value="ECO:0007669"/>
    <property type="project" value="UniProtKB-SubCell"/>
</dbReference>
<dbReference type="Gene3D" id="3.10.340.11">
    <property type="entry name" value="Methenyltetrahydromethanopterin Cyclohydrolase, Chain A, domain 1"/>
    <property type="match status" value="1"/>
</dbReference>
<dbReference type="GO" id="GO:0006730">
    <property type="term" value="P:one-carbon metabolic process"/>
    <property type="evidence" value="ECO:0007669"/>
    <property type="project" value="UniProtKB-UniRule"/>
</dbReference>
<dbReference type="RefSeq" id="WP_021073242.1">
    <property type="nucleotide sequence ID" value="NZ_FNPC01000006.1"/>
</dbReference>
<evidence type="ECO:0000313" key="12">
    <source>
        <dbReference type="Proteomes" id="UP000199079"/>
    </source>
</evidence>
<sequence>MDSINRTAIELVDEALEFAGELKIQPHELDDEATVIDFGVAADGGIEAGILLAEVQTAGLANVTTRMGRISGTPRPYVEVTTDHPAIALLCSQKAGWELSFDDFEGLGSGPARALVGRETEFERVGYYDESEFATLAVESATLPDATVAEHVADLAGVDASGVFLPTFATGSVVGSVTMAARAPELAMFRLLEIGYDPTDVLTAAGSAPVAPVSYDEDVAMGRTNDALAYGGEVYLQVARDDDRFDQLVSTVRDDYGTPFIEVFEDADWDFYDVPETVFAPASVTVDVVDGPTYSHGGTDETMLAESFGMTDTAGHGFE</sequence>
<dbReference type="HAMAP" id="MF_00486">
    <property type="entry name" value="McH"/>
    <property type="match status" value="1"/>
</dbReference>
<evidence type="ECO:0000256" key="7">
    <source>
        <dbReference type="ARBA" id="ARBA00022801"/>
    </source>
</evidence>
<comment type="subcellular location">
    <subcellularLocation>
        <location evidence="1 10">Cytoplasm</location>
    </subcellularLocation>
</comment>
<dbReference type="EMBL" id="FNPC01000006">
    <property type="protein sequence ID" value="SDY55023.1"/>
    <property type="molecule type" value="Genomic_DNA"/>
</dbReference>
<keyword evidence="5 10" id="KW-0963">Cytoplasm</keyword>
<evidence type="ECO:0000256" key="1">
    <source>
        <dbReference type="ARBA" id="ARBA00004496"/>
    </source>
</evidence>
<dbReference type="Gene3D" id="3.30.1030.10">
    <property type="entry name" value="Methenyltetrahydromethanopterin Cyclohydrolase, Chain A, domain 2"/>
    <property type="match status" value="1"/>
</dbReference>
<evidence type="ECO:0000313" key="11">
    <source>
        <dbReference type="EMBL" id="SDY55023.1"/>
    </source>
</evidence>
<dbReference type="Proteomes" id="UP000199079">
    <property type="component" value="Unassembled WGS sequence"/>
</dbReference>
<evidence type="ECO:0000256" key="5">
    <source>
        <dbReference type="ARBA" id="ARBA00022490"/>
    </source>
</evidence>
<dbReference type="SUPFAM" id="SSF56199">
    <property type="entry name" value="Methenyltetrahydromethanopterin cyclohydrolase"/>
    <property type="match status" value="1"/>
</dbReference>
<accession>A0A1H3KS86</accession>
<dbReference type="NCBIfam" id="TIGR03120">
    <property type="entry name" value="one_C_mch"/>
    <property type="match status" value="1"/>
</dbReference>
<comment type="function">
    <text evidence="10">Catalyzes the hydrolysis of methenyl-H(4)MPT(+) to 5-formyl-H(4)MPT.</text>
</comment>
<dbReference type="GeneID" id="43840077"/>
<dbReference type="OrthoDB" id="105468at2157"/>
<organism evidence="11 12">
    <name type="scientific">Halopenitus persicus</name>
    <dbReference type="NCBI Taxonomy" id="1048396"/>
    <lineage>
        <taxon>Archaea</taxon>
        <taxon>Methanobacteriati</taxon>
        <taxon>Methanobacteriota</taxon>
        <taxon>Stenosarchaea group</taxon>
        <taxon>Halobacteria</taxon>
        <taxon>Halobacteriales</taxon>
        <taxon>Haloferacaceae</taxon>
        <taxon>Halopenitus</taxon>
    </lineage>
</organism>
<evidence type="ECO:0000256" key="3">
    <source>
        <dbReference type="ARBA" id="ARBA00012765"/>
    </source>
</evidence>
<proteinExistence type="inferred from homology"/>
<keyword evidence="7 10" id="KW-0378">Hydrolase</keyword>
<name>A0A1H3KS86_9EURY</name>